<dbReference type="EMBL" id="RWKA01000001">
    <property type="protein sequence ID" value="TGB47789.1"/>
    <property type="molecule type" value="Genomic_DNA"/>
</dbReference>
<evidence type="ECO:0000313" key="2">
    <source>
        <dbReference type="EMBL" id="TGB47789.1"/>
    </source>
</evidence>
<keyword evidence="3" id="KW-1185">Reference proteome</keyword>
<gene>
    <name evidence="2" type="ORF">EJD98_02465</name>
</gene>
<comment type="caution">
    <text evidence="2">The sequence shown here is derived from an EMBL/GenBank/DDBJ whole genome shotgun (WGS) entry which is preliminary data.</text>
</comment>
<evidence type="ECO:0000313" key="3">
    <source>
        <dbReference type="Proteomes" id="UP000297792"/>
    </source>
</evidence>
<dbReference type="Proteomes" id="UP000297792">
    <property type="component" value="Unassembled WGS sequence"/>
</dbReference>
<dbReference type="AlphaFoldDB" id="A0A4Z0HV88"/>
<dbReference type="RefSeq" id="WP_135358461.1">
    <property type="nucleotide sequence ID" value="NZ_RWJZ01000001.1"/>
</dbReference>
<protein>
    <recommendedName>
        <fullName evidence="1">TniQ domain-containing protein</fullName>
    </recommendedName>
</protein>
<sequence>MMAATTRTLPLRVPPLPGESLESWLETLAHRYRAQWGDLLDAVAHVDSARRGYRLTVCPTDAEVASIATATGVDPDAVRAMTLAHFADRAVAIDAASGLAGYFPWGIVTGSRFCPQCLAETEGRWQLSWRLGWSFICLRHRCLLVDRCPGCHNVQRLLPLYGRNIPEPGLCATILHPPRRCATALADIPTAPMRTSHSAVVAQHVINDMIERNIGDFGVYRHAPQPCRDVLGDIRSIARRLLTEPEPRVLERLVPSDVLTAHREVRCWKRGRGRAPAAQYLGRCAPADAATAAVGVTGALSILAADDIESACVLLRELLDELRAQGRVSLDWVLAREPLKTPVLKSIERSALEQGVGALRERSYRIATGPTQIPSTHRATEVDLFHCVPTLLWQACSLLIAPPQLTQKVVRPTLSAAILLVGSKDPLSYPLEKLHSPLTEARARRAFGYLSRSSYWPNIRAALIRLHDFVADNPPPIDYSRRRILDYRDLLNVEQWLDICKSSGTRLRADCLTTVQFYLYERISGMPGALAHYEWSNSMVAAYARQLPRRLTPELEGALRAHAEAFLRAHGIDTEPVDWHPDVRLVDDLELPGAGNMQIDIADLHQLIREGDLSLAACAERLRSTVPQLRYILSIDPAPCARRRGSTNCPE</sequence>
<dbReference type="InterPro" id="IPR009492">
    <property type="entry name" value="TniQ"/>
</dbReference>
<evidence type="ECO:0000259" key="1">
    <source>
        <dbReference type="Pfam" id="PF06527"/>
    </source>
</evidence>
<accession>A0A4Z0HV88</accession>
<dbReference type="Pfam" id="PF06527">
    <property type="entry name" value="TniQ"/>
    <property type="match status" value="1"/>
</dbReference>
<name>A0A4Z0HV88_MYCPR</name>
<organism evidence="2 3">
    <name type="scientific">Mycolicibacterium peregrinum</name>
    <name type="common">Mycobacterium peregrinum</name>
    <dbReference type="NCBI Taxonomy" id="43304"/>
    <lineage>
        <taxon>Bacteria</taxon>
        <taxon>Bacillati</taxon>
        <taxon>Actinomycetota</taxon>
        <taxon>Actinomycetes</taxon>
        <taxon>Mycobacteriales</taxon>
        <taxon>Mycobacteriaceae</taxon>
        <taxon>Mycolicibacterium</taxon>
    </lineage>
</organism>
<proteinExistence type="predicted"/>
<reference evidence="2 3" key="1">
    <citation type="submission" date="2018-12" db="EMBL/GenBank/DDBJ databases">
        <title>Draft genome sequences of Mycolicibacterium peregrinum isolated from a pig with lymphadenitis and from soil on the same Japanese pig farm.</title>
        <authorList>
            <person name="Komatsu T."/>
            <person name="Ohya K."/>
            <person name="Sawai K."/>
            <person name="Odoi J.O."/>
            <person name="Otsu K."/>
            <person name="Ota A."/>
            <person name="Ito T."/>
            <person name="Kawai M."/>
            <person name="Maruyama F."/>
        </authorList>
    </citation>
    <scope>NUCLEOTIDE SEQUENCE [LARGE SCALE GENOMIC DNA]</scope>
    <source>
        <strain evidence="2 3">138</strain>
    </source>
</reference>
<feature type="domain" description="TniQ" evidence="1">
    <location>
        <begin position="10"/>
        <end position="144"/>
    </location>
</feature>